<dbReference type="Gene3D" id="3.40.275.10">
    <property type="entry name" value="L-fucose Isomerase, Chain A, domain 2"/>
    <property type="match status" value="1"/>
</dbReference>
<evidence type="ECO:0000256" key="4">
    <source>
        <dbReference type="ARBA" id="ARBA00023235"/>
    </source>
</evidence>
<dbReference type="GO" id="GO:0019571">
    <property type="term" value="P:D-arabinose catabolic process"/>
    <property type="evidence" value="ECO:0007669"/>
    <property type="project" value="TreeGrafter"/>
</dbReference>
<dbReference type="GO" id="GO:0042355">
    <property type="term" value="P:L-fucose catabolic process"/>
    <property type="evidence" value="ECO:0007669"/>
    <property type="project" value="UniProtKB-UniRule"/>
</dbReference>
<comment type="pathway">
    <text evidence="7">Carbohydrate degradation; L-fucose degradation; L-lactaldehyde and glycerone phosphate from L-fucose: step 1/3.</text>
</comment>
<feature type="binding site" evidence="7">
    <location>
        <position position="362"/>
    </location>
    <ligand>
        <name>Mn(2+)</name>
        <dbReference type="ChEBI" id="CHEBI:29035"/>
    </ligand>
</feature>
<feature type="domain" description="L-fucose isomerase N-terminal-2" evidence="10">
    <location>
        <begin position="176"/>
        <end position="355"/>
    </location>
</feature>
<dbReference type="InterPro" id="IPR009015">
    <property type="entry name" value="Fucose_isomerase_N/cen_sf"/>
</dbReference>
<dbReference type="GO" id="GO:0005737">
    <property type="term" value="C:cytoplasm"/>
    <property type="evidence" value="ECO:0007669"/>
    <property type="project" value="UniProtKB-SubCell"/>
</dbReference>
<comment type="cofactor">
    <cofactor evidence="7">
        <name>Mn(2+)</name>
        <dbReference type="ChEBI" id="CHEBI:29035"/>
    </cofactor>
</comment>
<evidence type="ECO:0000256" key="7">
    <source>
        <dbReference type="HAMAP-Rule" id="MF_01254"/>
    </source>
</evidence>
<dbReference type="Gene3D" id="3.40.50.1070">
    <property type="match status" value="1"/>
</dbReference>
<dbReference type="Pfam" id="PF02952">
    <property type="entry name" value="Fucose_iso_C"/>
    <property type="match status" value="1"/>
</dbReference>
<dbReference type="NCBIfam" id="NF008220">
    <property type="entry name" value="PRK10991.1"/>
    <property type="match status" value="1"/>
</dbReference>
<dbReference type="InterPro" id="IPR015888">
    <property type="entry name" value="Fuc_isomerase_C"/>
</dbReference>
<evidence type="ECO:0000259" key="10">
    <source>
        <dbReference type="Pfam" id="PF07882"/>
    </source>
</evidence>
<dbReference type="InterPro" id="IPR038393">
    <property type="entry name" value="Fuc_iso_dom3_sf"/>
</dbReference>
<dbReference type="InterPro" id="IPR038392">
    <property type="entry name" value="Fucose_isomerase_dom2_sf"/>
</dbReference>
<comment type="similarity">
    <text evidence="7">Belongs to the L-fucose isomerase family.</text>
</comment>
<dbReference type="InterPro" id="IPR012889">
    <property type="entry name" value="Fucose_isomerase_N2"/>
</dbReference>
<dbReference type="OrthoDB" id="9760430at2"/>
<comment type="subcellular location">
    <subcellularLocation>
        <location evidence="7">Cytoplasm</location>
    </subcellularLocation>
</comment>
<gene>
    <name evidence="7" type="primary">fucI</name>
    <name evidence="11" type="ORF">EFY79_08645</name>
</gene>
<dbReference type="InterPro" id="IPR004216">
    <property type="entry name" value="Fuc/Ara_isomerase_C"/>
</dbReference>
<dbReference type="Pfam" id="PF07882">
    <property type="entry name" value="Fucose_iso_N2"/>
    <property type="match status" value="1"/>
</dbReference>
<dbReference type="NCBIfam" id="TIGR01089">
    <property type="entry name" value="fucI"/>
    <property type="match status" value="1"/>
</dbReference>
<comment type="catalytic activity">
    <reaction evidence="7">
        <text>L-fucose = L-fuculose</text>
        <dbReference type="Rhea" id="RHEA:17233"/>
        <dbReference type="ChEBI" id="CHEBI:2181"/>
        <dbReference type="ChEBI" id="CHEBI:17617"/>
        <dbReference type="EC" id="5.3.1.25"/>
    </reaction>
</comment>
<keyword evidence="3 7" id="KW-0464">Manganese</keyword>
<dbReference type="InterPro" id="IPR012888">
    <property type="entry name" value="Fucose_iso_N1"/>
</dbReference>
<dbReference type="SUPFAM" id="SSF53743">
    <property type="entry name" value="FucI/AraA N-terminal and middle domains"/>
    <property type="match status" value="1"/>
</dbReference>
<feature type="active site" description="Proton acceptor" evidence="7">
    <location>
        <position position="362"/>
    </location>
</feature>
<dbReference type="UniPathway" id="UPA00563">
    <property type="reaction ID" value="UER00624"/>
</dbReference>
<keyword evidence="5 7" id="KW-0294">Fucose metabolism</keyword>
<dbReference type="EC" id="5.3.1.25" evidence="7"/>
<organism evidence="11 12">
    <name type="scientific">Hanamia caeni</name>
    <dbReference type="NCBI Taxonomy" id="2294116"/>
    <lineage>
        <taxon>Bacteria</taxon>
        <taxon>Pseudomonadati</taxon>
        <taxon>Bacteroidota</taxon>
        <taxon>Chitinophagia</taxon>
        <taxon>Chitinophagales</taxon>
        <taxon>Chitinophagaceae</taxon>
        <taxon>Hanamia</taxon>
    </lineage>
</organism>
<feature type="binding site" evidence="7">
    <location>
        <position position="528"/>
    </location>
    <ligand>
        <name>Mn(2+)</name>
        <dbReference type="ChEBI" id="CHEBI:29035"/>
    </ligand>
</feature>
<protein>
    <recommendedName>
        <fullName evidence="7">L-fucose isomerase</fullName>
        <shortName evidence="7">FucIase</shortName>
        <ecNumber evidence="7">5.3.1.25</ecNumber>
    </recommendedName>
    <alternativeName>
        <fullName evidence="7">6-deoxy-L-galactose isomerase</fullName>
    </alternativeName>
</protein>
<keyword evidence="1 7" id="KW-0963">Cytoplasm</keyword>
<evidence type="ECO:0000256" key="1">
    <source>
        <dbReference type="ARBA" id="ARBA00022490"/>
    </source>
</evidence>
<feature type="domain" description="L-fucose isomerase N-terminal-1" evidence="9">
    <location>
        <begin position="8"/>
        <end position="175"/>
    </location>
</feature>
<sequence length="590" mass="65140">MSQNNNFPKIGIRPIIDGRLGGVRESLEDTTMKMAKNVAALYQNELKYPDGSPVECVIADSCIGGVAEAAACAKKFEMNNVGISLSVTPCWCYGSETMDMNPLLPKAIWGFNGTERPGAVYLAATLAAHNQFGLPAFGIYGKDVQDLGDENIPPDVTEKLLSFARAGLAVALMRGKSYLAIGSVSMGIAGSMITPSLFREYLGMRNEFVDSSEVLRRIQKKIYDEEEFEKALAWVKENCKEGEDLNPKEKQFSREQKDKDWEFVVKMTLIMRDLMTGNEQLKEKGFGEEAHGHNAIVSGFQGQRQWTDFLPNGDFSEAILNSSFDWNGIRAPYTVATENDSLNGVSMLFNYLLTNTAQIFADVRTYWSPDAVERVTKWKPTGAAAKGFIHLINSGSATLDGSGQQEKDGKPVMKPFWEITPAEANNCLKATTWYPANNGYFRGGGYSSKFVTRGGMPVTMCRLNLVKGIGPVLQIAEGETIDLPENVHDILDERTDKSWPTTWFVPRLTGEGAFTDVYNVMARWGANHGAISYGHIGHDLISLASILRIPVCMHNVSEEKIFRPSAWNAFGSDVEGADYRACSTYGPLYK</sequence>
<dbReference type="Pfam" id="PF07881">
    <property type="entry name" value="Fucose_iso_N1"/>
    <property type="match status" value="1"/>
</dbReference>
<evidence type="ECO:0000256" key="6">
    <source>
        <dbReference type="ARBA" id="ARBA00023277"/>
    </source>
</evidence>
<dbReference type="HAMAP" id="MF_01254">
    <property type="entry name" value="Fucose_iso"/>
    <property type="match status" value="1"/>
</dbReference>
<evidence type="ECO:0000256" key="2">
    <source>
        <dbReference type="ARBA" id="ARBA00022723"/>
    </source>
</evidence>
<feature type="domain" description="L-fucose isomerase C-terminal" evidence="8">
    <location>
        <begin position="391"/>
        <end position="554"/>
    </location>
</feature>
<dbReference type="InterPro" id="IPR038391">
    <property type="entry name" value="Fucose_iso_dom1_sf"/>
</dbReference>
<keyword evidence="4 7" id="KW-0413">Isomerase</keyword>
<evidence type="ECO:0000256" key="3">
    <source>
        <dbReference type="ARBA" id="ARBA00023211"/>
    </source>
</evidence>
<dbReference type="PANTHER" id="PTHR37840">
    <property type="entry name" value="L-FUCOSE ISOMERASE"/>
    <property type="match status" value="1"/>
</dbReference>
<feature type="active site" description="Proton acceptor" evidence="7">
    <location>
        <position position="338"/>
    </location>
</feature>
<dbReference type="RefSeq" id="WP_123120295.1">
    <property type="nucleotide sequence ID" value="NZ_RJJR01000005.1"/>
</dbReference>
<reference evidence="11 12" key="1">
    <citation type="submission" date="2018-11" db="EMBL/GenBank/DDBJ databases">
        <title>Draft genome sequence of Ferruginibacter sp. BO-59.</title>
        <authorList>
            <person name="Im W.T."/>
        </authorList>
    </citation>
    <scope>NUCLEOTIDE SEQUENCE [LARGE SCALE GENOMIC DNA]</scope>
    <source>
        <strain evidence="11 12">BO-59</strain>
    </source>
</reference>
<keyword evidence="2 7" id="KW-0479">Metal-binding</keyword>
<feature type="binding site" evidence="7">
    <location>
        <position position="338"/>
    </location>
    <ligand>
        <name>Mn(2+)</name>
        <dbReference type="ChEBI" id="CHEBI:29035"/>
    </ligand>
</feature>
<dbReference type="InterPro" id="IPR005763">
    <property type="entry name" value="Fucose_isomerase"/>
</dbReference>
<evidence type="ECO:0000256" key="5">
    <source>
        <dbReference type="ARBA" id="ARBA00023253"/>
    </source>
</evidence>
<dbReference type="Proteomes" id="UP000267223">
    <property type="component" value="Unassembled WGS sequence"/>
</dbReference>
<proteinExistence type="inferred from homology"/>
<dbReference type="GO" id="GO:0030145">
    <property type="term" value="F:manganese ion binding"/>
    <property type="evidence" value="ECO:0007669"/>
    <property type="project" value="UniProtKB-UniRule"/>
</dbReference>
<name>A0A3M9NJU1_9BACT</name>
<keyword evidence="6 7" id="KW-0119">Carbohydrate metabolism</keyword>
<comment type="caution">
    <text evidence="11">The sequence shown here is derived from an EMBL/GenBank/DDBJ whole genome shotgun (WGS) entry which is preliminary data.</text>
</comment>
<evidence type="ECO:0000259" key="8">
    <source>
        <dbReference type="Pfam" id="PF02952"/>
    </source>
</evidence>
<accession>A0A3M9NJU1</accession>
<dbReference type="Gene3D" id="3.20.14.10">
    <property type="entry name" value="L-fucose/L-arabinose isomerase, C-terminal"/>
    <property type="match status" value="1"/>
</dbReference>
<evidence type="ECO:0000313" key="12">
    <source>
        <dbReference type="Proteomes" id="UP000267223"/>
    </source>
</evidence>
<evidence type="ECO:0000313" key="11">
    <source>
        <dbReference type="EMBL" id="RNI37453.1"/>
    </source>
</evidence>
<dbReference type="AlphaFoldDB" id="A0A3M9NJU1"/>
<dbReference type="PANTHER" id="PTHR37840:SF1">
    <property type="entry name" value="L-FUCOSE ISOMERASE"/>
    <property type="match status" value="1"/>
</dbReference>
<dbReference type="EMBL" id="RJJR01000005">
    <property type="protein sequence ID" value="RNI37453.1"/>
    <property type="molecule type" value="Genomic_DNA"/>
</dbReference>
<evidence type="ECO:0000259" key="9">
    <source>
        <dbReference type="Pfam" id="PF07881"/>
    </source>
</evidence>
<keyword evidence="12" id="KW-1185">Reference proteome</keyword>
<dbReference type="GO" id="GO:0008736">
    <property type="term" value="F:L-fucose isomerase activity"/>
    <property type="evidence" value="ECO:0007669"/>
    <property type="project" value="UniProtKB-UniRule"/>
</dbReference>
<comment type="function">
    <text evidence="7">Converts the aldose L-fucose into the corresponding ketose L-fuculose.</text>
</comment>
<dbReference type="SUPFAM" id="SSF50443">
    <property type="entry name" value="FucI/AraA C-terminal domain-like"/>
    <property type="match status" value="1"/>
</dbReference>
<dbReference type="GO" id="GO:0008790">
    <property type="term" value="F:arabinose isomerase activity"/>
    <property type="evidence" value="ECO:0007669"/>
    <property type="project" value="TreeGrafter"/>
</dbReference>